<dbReference type="GO" id="GO:0005655">
    <property type="term" value="C:nucleolar ribonuclease P complex"/>
    <property type="evidence" value="ECO:0007669"/>
    <property type="project" value="TreeGrafter"/>
</dbReference>
<dbReference type="EMBL" id="JAANQT010000429">
    <property type="protein sequence ID" value="KAG1311073.1"/>
    <property type="molecule type" value="Genomic_DNA"/>
</dbReference>
<protein>
    <submittedName>
        <fullName evidence="2">Uncharacterized protein</fullName>
    </submittedName>
</protein>
<dbReference type="InterPro" id="IPR013241">
    <property type="entry name" value="RNase_P_Pop3"/>
</dbReference>
<dbReference type="Proteomes" id="UP000716291">
    <property type="component" value="Unassembled WGS sequence"/>
</dbReference>
<comment type="caution">
    <text evidence="2">The sequence shown here is derived from an EMBL/GenBank/DDBJ whole genome shotgun (WGS) entry which is preliminary data.</text>
</comment>
<organism evidence="2 3">
    <name type="scientific">Rhizopus oryzae</name>
    <name type="common">Mucormycosis agent</name>
    <name type="synonym">Rhizopus arrhizus var. delemar</name>
    <dbReference type="NCBI Taxonomy" id="64495"/>
    <lineage>
        <taxon>Eukaryota</taxon>
        <taxon>Fungi</taxon>
        <taxon>Fungi incertae sedis</taxon>
        <taxon>Mucoromycota</taxon>
        <taxon>Mucoromycotina</taxon>
        <taxon>Mucoromycetes</taxon>
        <taxon>Mucorales</taxon>
        <taxon>Mucorineae</taxon>
        <taxon>Rhizopodaceae</taxon>
        <taxon>Rhizopus</taxon>
    </lineage>
</organism>
<dbReference type="GO" id="GO:0005829">
    <property type="term" value="C:cytosol"/>
    <property type="evidence" value="ECO:0007669"/>
    <property type="project" value="TreeGrafter"/>
</dbReference>
<name>A0A9P6XDG0_RHIOR</name>
<dbReference type="Gene3D" id="3.30.1330.30">
    <property type="match status" value="1"/>
</dbReference>
<proteinExistence type="predicted"/>
<feature type="compositionally biased region" description="Polar residues" evidence="1">
    <location>
        <begin position="225"/>
        <end position="241"/>
    </location>
</feature>
<dbReference type="PANTHER" id="PTHR28272">
    <property type="entry name" value="RIBONUCLEASES P/MRP PROTEIN SUBUNIT POP3"/>
    <property type="match status" value="1"/>
</dbReference>
<dbReference type="GO" id="GO:0008033">
    <property type="term" value="P:tRNA processing"/>
    <property type="evidence" value="ECO:0007669"/>
    <property type="project" value="InterPro"/>
</dbReference>
<accession>A0A9P6XDG0</accession>
<evidence type="ECO:0000313" key="2">
    <source>
        <dbReference type="EMBL" id="KAG1311073.1"/>
    </source>
</evidence>
<dbReference type="Pfam" id="PF08228">
    <property type="entry name" value="RNase_P_pop3"/>
    <property type="match status" value="1"/>
</dbReference>
<dbReference type="SUPFAM" id="SSF55315">
    <property type="entry name" value="L30e-like"/>
    <property type="match status" value="1"/>
</dbReference>
<dbReference type="GO" id="GO:0000172">
    <property type="term" value="C:ribonuclease MRP complex"/>
    <property type="evidence" value="ECO:0007669"/>
    <property type="project" value="TreeGrafter"/>
</dbReference>
<feature type="compositionally biased region" description="Basic and acidic residues" evidence="1">
    <location>
        <begin position="242"/>
        <end position="251"/>
    </location>
</feature>
<keyword evidence="3" id="KW-1185">Reference proteome</keyword>
<sequence length="251" mass="28444">MSKKEAKKLGGAATSVRAETAKKPVYKTIVGSPYIIQWPKVHSELGQTILTHLLKSLEPIGKYRQKCKAHKKSKKPATETMDKPEIYDRVHVGINQVTRYLEKYIESQSQKEALIYICKREIKPLKLCEHLLYMAAVAKVKLIPMPADSELQLGKALNLHKTSVILVEAVENKEDSLLFDAKQVPMVEAPWLRNSNGELPKYETNYVKTIETTVPIVTKRKTTEEQASSNKKAKTESQTQNKKAETEKQTK</sequence>
<dbReference type="GO" id="GO:0034965">
    <property type="term" value="P:intronic box C/D snoRNA processing"/>
    <property type="evidence" value="ECO:0007669"/>
    <property type="project" value="TreeGrafter"/>
</dbReference>
<evidence type="ECO:0000256" key="1">
    <source>
        <dbReference type="SAM" id="MobiDB-lite"/>
    </source>
</evidence>
<dbReference type="GO" id="GO:0000171">
    <property type="term" value="F:ribonuclease MRP activity"/>
    <property type="evidence" value="ECO:0007669"/>
    <property type="project" value="TreeGrafter"/>
</dbReference>
<reference evidence="2" key="1">
    <citation type="journal article" date="2020" name="Microb. Genom.">
        <title>Genetic diversity of clinical and environmental Mucorales isolates obtained from an investigation of mucormycosis cases among solid organ transplant recipients.</title>
        <authorList>
            <person name="Nguyen M.H."/>
            <person name="Kaul D."/>
            <person name="Muto C."/>
            <person name="Cheng S.J."/>
            <person name="Richter R.A."/>
            <person name="Bruno V.M."/>
            <person name="Liu G."/>
            <person name="Beyhan S."/>
            <person name="Sundermann A.J."/>
            <person name="Mounaud S."/>
            <person name="Pasculle A.W."/>
            <person name="Nierman W.C."/>
            <person name="Driscoll E."/>
            <person name="Cumbie R."/>
            <person name="Clancy C.J."/>
            <person name="Dupont C.L."/>
        </authorList>
    </citation>
    <scope>NUCLEOTIDE SEQUENCE</scope>
    <source>
        <strain evidence="2">GL11</strain>
    </source>
</reference>
<dbReference type="AlphaFoldDB" id="A0A9P6XDG0"/>
<dbReference type="InterPro" id="IPR029064">
    <property type="entry name" value="Ribosomal_eL30-like_sf"/>
</dbReference>
<gene>
    <name evidence="2" type="ORF">G6F64_004072</name>
</gene>
<feature type="region of interest" description="Disordered" evidence="1">
    <location>
        <begin position="218"/>
        <end position="251"/>
    </location>
</feature>
<dbReference type="OrthoDB" id="20109at2759"/>
<dbReference type="PANTHER" id="PTHR28272:SF1">
    <property type="entry name" value="RIBONUCLEASES P_MRP PROTEIN SUBUNIT POP3"/>
    <property type="match status" value="1"/>
</dbReference>
<evidence type="ECO:0000313" key="3">
    <source>
        <dbReference type="Proteomes" id="UP000716291"/>
    </source>
</evidence>
<dbReference type="GO" id="GO:0006364">
    <property type="term" value="P:rRNA processing"/>
    <property type="evidence" value="ECO:0007669"/>
    <property type="project" value="InterPro"/>
</dbReference>
<dbReference type="GO" id="GO:0004526">
    <property type="term" value="F:ribonuclease P activity"/>
    <property type="evidence" value="ECO:0007669"/>
    <property type="project" value="TreeGrafter"/>
</dbReference>